<evidence type="ECO:0000256" key="2">
    <source>
        <dbReference type="HAMAP-Rule" id="MF_02087"/>
    </source>
</evidence>
<protein>
    <recommendedName>
        <fullName evidence="2">Pyridoxal phosphate homeostasis protein</fullName>
        <shortName evidence="2">PLP homeostasis protein</shortName>
    </recommendedName>
</protein>
<dbReference type="PANTHER" id="PTHR10146:SF14">
    <property type="entry name" value="PYRIDOXAL PHOSPHATE HOMEOSTASIS PROTEIN"/>
    <property type="match status" value="1"/>
</dbReference>
<dbReference type="Pfam" id="PF01168">
    <property type="entry name" value="Ala_racemase_N"/>
    <property type="match status" value="1"/>
</dbReference>
<organism evidence="5 6">
    <name type="scientific">Peptoniphilus stercorisuis</name>
    <dbReference type="NCBI Taxonomy" id="1436965"/>
    <lineage>
        <taxon>Bacteria</taxon>
        <taxon>Bacillati</taxon>
        <taxon>Bacillota</taxon>
        <taxon>Tissierellia</taxon>
        <taxon>Tissierellales</taxon>
        <taxon>Peptoniphilaceae</taxon>
        <taxon>Peptoniphilus</taxon>
    </lineage>
</organism>
<reference evidence="5 6" key="1">
    <citation type="submission" date="2021-03" db="EMBL/GenBank/DDBJ databases">
        <title>Genomic Encyclopedia of Type Strains, Phase IV (KMG-IV): sequencing the most valuable type-strain genomes for metagenomic binning, comparative biology and taxonomic classification.</title>
        <authorList>
            <person name="Goeker M."/>
        </authorList>
    </citation>
    <scope>NUCLEOTIDE SEQUENCE [LARGE SCALE GENOMIC DNA]</scope>
    <source>
        <strain evidence="5 6">DSM 27563</strain>
    </source>
</reference>
<dbReference type="RefSeq" id="WP_210060505.1">
    <property type="nucleotide sequence ID" value="NZ_JAGGLJ010000005.1"/>
</dbReference>
<dbReference type="InterPro" id="IPR029066">
    <property type="entry name" value="PLP-binding_barrel"/>
</dbReference>
<dbReference type="SUPFAM" id="SSF51419">
    <property type="entry name" value="PLP-binding barrel"/>
    <property type="match status" value="1"/>
</dbReference>
<feature type="domain" description="Alanine racemase N-terminal" evidence="4">
    <location>
        <begin position="14"/>
        <end position="228"/>
    </location>
</feature>
<gene>
    <name evidence="5" type="ORF">J2Z71_000733</name>
</gene>
<dbReference type="PANTHER" id="PTHR10146">
    <property type="entry name" value="PROLINE SYNTHETASE CO-TRANSCRIBED BACTERIAL HOMOLOG PROTEIN"/>
    <property type="match status" value="1"/>
</dbReference>
<proteinExistence type="inferred from homology"/>
<dbReference type="EMBL" id="JAGGLJ010000005">
    <property type="protein sequence ID" value="MBP2025208.1"/>
    <property type="molecule type" value="Genomic_DNA"/>
</dbReference>
<dbReference type="InterPro" id="IPR011078">
    <property type="entry name" value="PyrdxlP_homeostasis"/>
</dbReference>
<evidence type="ECO:0000313" key="5">
    <source>
        <dbReference type="EMBL" id="MBP2025208.1"/>
    </source>
</evidence>
<dbReference type="PIRSF" id="PIRSF004848">
    <property type="entry name" value="YBL036c_PLPDEIII"/>
    <property type="match status" value="1"/>
</dbReference>
<keyword evidence="6" id="KW-1185">Reference proteome</keyword>
<dbReference type="Proteomes" id="UP001519306">
    <property type="component" value="Unassembled WGS sequence"/>
</dbReference>
<dbReference type="Gene3D" id="3.20.20.10">
    <property type="entry name" value="Alanine racemase"/>
    <property type="match status" value="1"/>
</dbReference>
<evidence type="ECO:0000313" key="6">
    <source>
        <dbReference type="Proteomes" id="UP001519306"/>
    </source>
</evidence>
<evidence type="ECO:0000259" key="4">
    <source>
        <dbReference type="Pfam" id="PF01168"/>
    </source>
</evidence>
<comment type="similarity">
    <text evidence="2 3">Belongs to the pyridoxal phosphate-binding protein YggS/PROSC family.</text>
</comment>
<comment type="caution">
    <text evidence="5">The sequence shown here is derived from an EMBL/GenBank/DDBJ whole genome shotgun (WGS) entry which is preliminary data.</text>
</comment>
<evidence type="ECO:0000256" key="1">
    <source>
        <dbReference type="ARBA" id="ARBA00022898"/>
    </source>
</evidence>
<accession>A0ABS4KBQ4</accession>
<dbReference type="HAMAP" id="MF_02087">
    <property type="entry name" value="PLP_homeostasis"/>
    <property type="match status" value="1"/>
</dbReference>
<dbReference type="CDD" id="cd00635">
    <property type="entry name" value="PLPDE_III_YBL036c_like"/>
    <property type="match status" value="1"/>
</dbReference>
<name>A0ABS4KBQ4_9FIRM</name>
<keyword evidence="1 2" id="KW-0663">Pyridoxal phosphate</keyword>
<evidence type="ECO:0000256" key="3">
    <source>
        <dbReference type="RuleBase" id="RU004514"/>
    </source>
</evidence>
<comment type="function">
    <text evidence="2">Pyridoxal 5'-phosphate (PLP)-binding protein, which is involved in PLP homeostasis.</text>
</comment>
<dbReference type="InterPro" id="IPR001608">
    <property type="entry name" value="Ala_racemase_N"/>
</dbReference>
<dbReference type="NCBIfam" id="TIGR00044">
    <property type="entry name" value="YggS family pyridoxal phosphate-dependent enzyme"/>
    <property type="match status" value="1"/>
</dbReference>
<feature type="modified residue" description="N6-(pyridoxal phosphate)lysine" evidence="2">
    <location>
        <position position="34"/>
    </location>
</feature>
<sequence length="231" mass="26703">MAIKDNLRETLEEIESARKHSLTGEEVKLIAVSKTHSPEEIKEAIECGITDIGENKVQELQGKMEILQDSVKYHMIGNLQSNKVKYIYDKVELIHSLDRKSLLKEINKRAKNDDIIVNCLLEINIAKEESKGGMHYNEVEKFIETCLNYDNVKINGLMTVAPNTEDEAFLRECFRKMFKLKEVINNKNYDKNKIEMKYLSMGMSQDFKIAIEEGSNMVRVGTKIFGKRDYK</sequence>